<dbReference type="CDD" id="cd01171">
    <property type="entry name" value="YXKO-related"/>
    <property type="match status" value="1"/>
</dbReference>
<dbReference type="EMBL" id="JAVDUI010000001">
    <property type="protein sequence ID" value="MDR6891785.1"/>
    <property type="molecule type" value="Genomic_DNA"/>
</dbReference>
<keyword evidence="1 6" id="KW-0547">Nucleotide-binding</keyword>
<feature type="region of interest" description="Disordered" evidence="7">
    <location>
        <begin position="1"/>
        <end position="23"/>
    </location>
</feature>
<proteinExistence type="inferred from homology"/>
<organism evidence="9 10">
    <name type="scientific">Falsarthrobacter nasiphocae</name>
    <dbReference type="NCBI Taxonomy" id="189863"/>
    <lineage>
        <taxon>Bacteria</taxon>
        <taxon>Bacillati</taxon>
        <taxon>Actinomycetota</taxon>
        <taxon>Actinomycetes</taxon>
        <taxon>Micrococcales</taxon>
        <taxon>Micrococcaceae</taxon>
        <taxon>Falsarthrobacter</taxon>
    </lineage>
</organism>
<dbReference type="GO" id="GO:0052855">
    <property type="term" value="F:ADP-dependent NAD(P)H-hydrate dehydratase activity"/>
    <property type="evidence" value="ECO:0007669"/>
    <property type="project" value="UniProtKB-UniRule"/>
</dbReference>
<feature type="binding site" evidence="6">
    <location>
        <begin position="189"/>
        <end position="193"/>
    </location>
    <ligand>
        <name>AMP</name>
        <dbReference type="ChEBI" id="CHEBI:456215"/>
    </ligand>
</feature>
<dbReference type="NCBIfam" id="TIGR00196">
    <property type="entry name" value="yjeF_cterm"/>
    <property type="match status" value="1"/>
</dbReference>
<feature type="binding site" evidence="6">
    <location>
        <position position="218"/>
    </location>
    <ligand>
        <name>AMP</name>
        <dbReference type="ChEBI" id="CHEBI:456215"/>
    </ligand>
</feature>
<dbReference type="SUPFAM" id="SSF53613">
    <property type="entry name" value="Ribokinase-like"/>
    <property type="match status" value="1"/>
</dbReference>
<dbReference type="PROSITE" id="PS51383">
    <property type="entry name" value="YJEF_C_3"/>
    <property type="match status" value="1"/>
</dbReference>
<gene>
    <name evidence="6" type="primary">nnrD</name>
    <name evidence="9" type="ORF">J2S35_000725</name>
</gene>
<name>A0AAE3YGM1_9MICC</name>
<dbReference type="GO" id="GO:0052856">
    <property type="term" value="F:NAD(P)HX epimerase activity"/>
    <property type="evidence" value="ECO:0007669"/>
    <property type="project" value="TreeGrafter"/>
</dbReference>
<sequence>MMFSASDAAHAVPRPAPDAHKYSRGVVGLSTGTARYPGAAVLGVRAALAAGVGMVRYRGPESVAHLVLASRPEAVVEPREGAPGHCQAWVIGSGMEEDDDAAAELDRLSSDLRSRGGVLVVDAGALGAVRALRLGERLGERAILTPHAGELARLASAAGAEVSRERVEAEPADWAARMSEDLGCTVLLKGRTTVVASPDGTRVPVRAGHPWLATAGTGDLLAGVIGALAATSEAGPLDVAAAGAWIHGRAGRTAADSGPFGASDLPPAIRRVVRGLTSLHGPDDTEHTRSMS</sequence>
<dbReference type="HAMAP" id="MF_01965">
    <property type="entry name" value="NADHX_dehydratase"/>
    <property type="match status" value="1"/>
</dbReference>
<evidence type="ECO:0000256" key="3">
    <source>
        <dbReference type="ARBA" id="ARBA00022857"/>
    </source>
</evidence>
<comment type="catalytic activity">
    <reaction evidence="6">
        <text>(6S)-NADHX + ADP = AMP + phosphate + NADH + H(+)</text>
        <dbReference type="Rhea" id="RHEA:32223"/>
        <dbReference type="ChEBI" id="CHEBI:15378"/>
        <dbReference type="ChEBI" id="CHEBI:43474"/>
        <dbReference type="ChEBI" id="CHEBI:57945"/>
        <dbReference type="ChEBI" id="CHEBI:64074"/>
        <dbReference type="ChEBI" id="CHEBI:456215"/>
        <dbReference type="ChEBI" id="CHEBI:456216"/>
        <dbReference type="EC" id="4.2.1.136"/>
    </reaction>
</comment>
<evidence type="ECO:0000313" key="10">
    <source>
        <dbReference type="Proteomes" id="UP001247307"/>
    </source>
</evidence>
<dbReference type="GO" id="GO:0046496">
    <property type="term" value="P:nicotinamide nucleotide metabolic process"/>
    <property type="evidence" value="ECO:0007669"/>
    <property type="project" value="UniProtKB-UniRule"/>
</dbReference>
<comment type="subunit">
    <text evidence="6">Homotetramer.</text>
</comment>
<feature type="domain" description="YjeF C-terminal" evidence="8">
    <location>
        <begin position="4"/>
        <end position="276"/>
    </location>
</feature>
<dbReference type="PANTHER" id="PTHR12592:SF0">
    <property type="entry name" value="ATP-DEPENDENT (S)-NAD(P)H-HYDRATE DEHYDRATASE"/>
    <property type="match status" value="1"/>
</dbReference>
<dbReference type="GO" id="GO:0005524">
    <property type="term" value="F:ATP binding"/>
    <property type="evidence" value="ECO:0007669"/>
    <property type="project" value="UniProtKB-KW"/>
</dbReference>
<feature type="binding site" evidence="6">
    <location>
        <position position="94"/>
    </location>
    <ligand>
        <name>(6S)-NADPHX</name>
        <dbReference type="ChEBI" id="CHEBI:64076"/>
    </ligand>
</feature>
<dbReference type="GO" id="GO:0016301">
    <property type="term" value="F:kinase activity"/>
    <property type="evidence" value="ECO:0007669"/>
    <property type="project" value="UniProtKB-KW"/>
</dbReference>
<dbReference type="PANTHER" id="PTHR12592">
    <property type="entry name" value="ATP-DEPENDENT (S)-NAD(P)H-HYDRATE DEHYDRATASE FAMILY MEMBER"/>
    <property type="match status" value="1"/>
</dbReference>
<dbReference type="Pfam" id="PF01256">
    <property type="entry name" value="Carb_kinase"/>
    <property type="match status" value="1"/>
</dbReference>
<keyword evidence="10" id="KW-1185">Reference proteome</keyword>
<comment type="catalytic activity">
    <reaction evidence="6">
        <text>(6S)-NADPHX + ADP = AMP + phosphate + NADPH + H(+)</text>
        <dbReference type="Rhea" id="RHEA:32235"/>
        <dbReference type="ChEBI" id="CHEBI:15378"/>
        <dbReference type="ChEBI" id="CHEBI:43474"/>
        <dbReference type="ChEBI" id="CHEBI:57783"/>
        <dbReference type="ChEBI" id="CHEBI:64076"/>
        <dbReference type="ChEBI" id="CHEBI:456215"/>
        <dbReference type="ChEBI" id="CHEBI:456216"/>
        <dbReference type="EC" id="4.2.1.136"/>
    </reaction>
</comment>
<dbReference type="InterPro" id="IPR000631">
    <property type="entry name" value="CARKD"/>
</dbReference>
<evidence type="ECO:0000256" key="2">
    <source>
        <dbReference type="ARBA" id="ARBA00022840"/>
    </source>
</evidence>
<evidence type="ECO:0000256" key="7">
    <source>
        <dbReference type="SAM" id="MobiDB-lite"/>
    </source>
</evidence>
<evidence type="ECO:0000256" key="1">
    <source>
        <dbReference type="ARBA" id="ARBA00022741"/>
    </source>
</evidence>
<keyword evidence="3 6" id="KW-0521">NADP</keyword>
<reference evidence="9" key="1">
    <citation type="submission" date="2023-07" db="EMBL/GenBank/DDBJ databases">
        <title>Sequencing the genomes of 1000 actinobacteria strains.</title>
        <authorList>
            <person name="Klenk H.-P."/>
        </authorList>
    </citation>
    <scope>NUCLEOTIDE SEQUENCE</scope>
    <source>
        <strain evidence="9">DSM 13988</strain>
    </source>
</reference>
<dbReference type="RefSeq" id="WP_309849953.1">
    <property type="nucleotide sequence ID" value="NZ_BAAAIU010000042.1"/>
</dbReference>
<feature type="binding site" evidence="6">
    <location>
        <position position="219"/>
    </location>
    <ligand>
        <name>(6S)-NADPHX</name>
        <dbReference type="ChEBI" id="CHEBI:64076"/>
    </ligand>
</feature>
<feature type="binding site" evidence="6">
    <location>
        <position position="147"/>
    </location>
    <ligand>
        <name>(6S)-NADPHX</name>
        <dbReference type="ChEBI" id="CHEBI:64076"/>
    </ligand>
</feature>
<dbReference type="AlphaFoldDB" id="A0AAE3YGM1"/>
<evidence type="ECO:0000256" key="4">
    <source>
        <dbReference type="ARBA" id="ARBA00023027"/>
    </source>
</evidence>
<keyword evidence="5 6" id="KW-0456">Lyase</keyword>
<keyword evidence="9" id="KW-0418">Kinase</keyword>
<evidence type="ECO:0000313" key="9">
    <source>
        <dbReference type="EMBL" id="MDR6891785.1"/>
    </source>
</evidence>
<evidence type="ECO:0000259" key="8">
    <source>
        <dbReference type="PROSITE" id="PS51383"/>
    </source>
</evidence>
<dbReference type="Proteomes" id="UP001247307">
    <property type="component" value="Unassembled WGS sequence"/>
</dbReference>
<keyword evidence="9" id="KW-0808">Transferase</keyword>
<comment type="cofactor">
    <cofactor evidence="6">
        <name>Mg(2+)</name>
        <dbReference type="ChEBI" id="CHEBI:18420"/>
    </cofactor>
</comment>
<protein>
    <recommendedName>
        <fullName evidence="6">ADP-dependent (S)-NAD(P)H-hydrate dehydratase</fullName>
        <ecNumber evidence="6">4.2.1.136</ecNumber>
    </recommendedName>
    <alternativeName>
        <fullName evidence="6">ADP-dependent NAD(P)HX dehydratase</fullName>
    </alternativeName>
</protein>
<evidence type="ECO:0000256" key="6">
    <source>
        <dbReference type="HAMAP-Rule" id="MF_01965"/>
    </source>
</evidence>
<dbReference type="Gene3D" id="3.40.1190.20">
    <property type="match status" value="1"/>
</dbReference>
<dbReference type="InterPro" id="IPR029056">
    <property type="entry name" value="Ribokinase-like"/>
</dbReference>
<comment type="similarity">
    <text evidence="6">Belongs to the NnrD/CARKD family.</text>
</comment>
<keyword evidence="2 6" id="KW-0067">ATP-binding</keyword>
<accession>A0AAE3YGM1</accession>
<feature type="binding site" evidence="6">
    <location>
        <position position="39"/>
    </location>
    <ligand>
        <name>(6S)-NADPHX</name>
        <dbReference type="ChEBI" id="CHEBI:64076"/>
    </ligand>
</feature>
<dbReference type="EC" id="4.2.1.136" evidence="6"/>
<dbReference type="GO" id="GO:0110051">
    <property type="term" value="P:metabolite repair"/>
    <property type="evidence" value="ECO:0007669"/>
    <property type="project" value="TreeGrafter"/>
</dbReference>
<evidence type="ECO:0000256" key="5">
    <source>
        <dbReference type="ARBA" id="ARBA00023239"/>
    </source>
</evidence>
<comment type="function">
    <text evidence="6">Catalyzes the dehydration of the S-form of NAD(P)HX at the expense of ADP, which is converted to AMP. Together with NAD(P)HX epimerase, which catalyzes the epimerization of the S- and R-forms, the enzyme allows the repair of both epimers of NAD(P)HX, a damaged form of NAD(P)H that is a result of enzymatic or heat-dependent hydration.</text>
</comment>
<comment type="caution">
    <text evidence="9">The sequence shown here is derived from an EMBL/GenBank/DDBJ whole genome shotgun (WGS) entry which is preliminary data.</text>
</comment>
<keyword evidence="4 6" id="KW-0520">NAD</keyword>